<evidence type="ECO:0000256" key="1">
    <source>
        <dbReference type="SAM" id="Coils"/>
    </source>
</evidence>
<dbReference type="GO" id="GO:0005524">
    <property type="term" value="F:ATP binding"/>
    <property type="evidence" value="ECO:0007669"/>
    <property type="project" value="UniProtKB-KW"/>
</dbReference>
<keyword evidence="2" id="KW-0547">Nucleotide-binding</keyword>
<dbReference type="AlphaFoldDB" id="A0A948X357"/>
<dbReference type="SUPFAM" id="SSF52540">
    <property type="entry name" value="P-loop containing nucleoside triphosphate hydrolases"/>
    <property type="match status" value="1"/>
</dbReference>
<evidence type="ECO:0000313" key="2">
    <source>
        <dbReference type="EMBL" id="MBU3856559.1"/>
    </source>
</evidence>
<gene>
    <name evidence="2" type="ORF">H9928_08405</name>
</gene>
<reference evidence="2" key="1">
    <citation type="journal article" date="2021" name="PeerJ">
        <title>Extensive microbial diversity within the chicken gut microbiome revealed by metagenomics and culture.</title>
        <authorList>
            <person name="Gilroy R."/>
            <person name="Ravi A."/>
            <person name="Getino M."/>
            <person name="Pursley I."/>
            <person name="Horton D.L."/>
            <person name="Alikhan N.F."/>
            <person name="Baker D."/>
            <person name="Gharbi K."/>
            <person name="Hall N."/>
            <person name="Watson M."/>
            <person name="Adriaenssens E.M."/>
            <person name="Foster-Nyarko E."/>
            <person name="Jarju S."/>
            <person name="Secka A."/>
            <person name="Antonio M."/>
            <person name="Oren A."/>
            <person name="Chaudhuri R.R."/>
            <person name="La Ragione R."/>
            <person name="Hildebrand F."/>
            <person name="Pallen M.J."/>
        </authorList>
    </citation>
    <scope>NUCLEOTIDE SEQUENCE</scope>
    <source>
        <strain evidence="2">8470</strain>
    </source>
</reference>
<feature type="coiled-coil region" evidence="1">
    <location>
        <begin position="384"/>
        <end position="418"/>
    </location>
</feature>
<feature type="coiled-coil region" evidence="1">
    <location>
        <begin position="611"/>
        <end position="761"/>
    </location>
</feature>
<reference evidence="2" key="2">
    <citation type="submission" date="2021-04" db="EMBL/GenBank/DDBJ databases">
        <authorList>
            <person name="Gilroy R."/>
        </authorList>
    </citation>
    <scope>NUCLEOTIDE SEQUENCE</scope>
    <source>
        <strain evidence="2">8470</strain>
    </source>
</reference>
<dbReference type="EMBL" id="JAHLFJ010000079">
    <property type="protein sequence ID" value="MBU3856559.1"/>
    <property type="molecule type" value="Genomic_DNA"/>
</dbReference>
<name>A0A948X357_9BACT</name>
<dbReference type="Proteomes" id="UP000784286">
    <property type="component" value="Unassembled WGS sequence"/>
</dbReference>
<evidence type="ECO:0000313" key="3">
    <source>
        <dbReference type="Proteomes" id="UP000784286"/>
    </source>
</evidence>
<feature type="coiled-coil region" evidence="1">
    <location>
        <begin position="298"/>
        <end position="332"/>
    </location>
</feature>
<proteinExistence type="predicted"/>
<protein>
    <submittedName>
        <fullName evidence="2">ATP-binding protein</fullName>
    </submittedName>
</protein>
<keyword evidence="1" id="KW-0175">Coiled coil</keyword>
<organism evidence="2 3">
    <name type="scientific">Candidatus Phocaeicola excrementipullorum</name>
    <dbReference type="NCBI Taxonomy" id="2838731"/>
    <lineage>
        <taxon>Bacteria</taxon>
        <taxon>Pseudomonadati</taxon>
        <taxon>Bacteroidota</taxon>
        <taxon>Bacteroidia</taxon>
        <taxon>Bacteroidales</taxon>
        <taxon>Bacteroidaceae</taxon>
        <taxon>Phocaeicola</taxon>
    </lineage>
</organism>
<accession>A0A948X357</accession>
<feature type="coiled-coil region" evidence="1">
    <location>
        <begin position="818"/>
        <end position="866"/>
    </location>
</feature>
<sequence length="1220" mass="143187">MRNLNRIIFINSANIPYADDIYLDGNVHFIGTQGVGKSTVLRAILFFYNADTQKLGIPVEKQSYTEYYFPYSNSYIVYEVATEHGFFCILSFKSMGRVCYRFIDSPYRKEFFIDENRTAYSGTDRIRAALDQAEVDYSRIIYTYDEYRNILYGNGSDPEMDRYALMESRQYQNIPRTIQNVFLNSKLDAEFIKKTIISSINEDETAIDLNTYKEHLKNFETRLHDVEEFQKRETQKLVKEITSLSRQVSRQQAALAQGCRELAAAHRNAVEALPQWTEKKRKAETERNGFIARRTMLQEQSRQRCDKMQEELAVLNNELQKAVKKEEEYAVQQIGSVIERSARKDEWKNRRQGLTEEQRILTSHYTEISTKYKSLVQNLDQQWNKIHEAKIRQIEELNNDSNRRIEEARRQYEADTEAVYQKFEELSLQLHPEKSAGQNELTALNYQMELCRKERYFEKEQEELKHRIQSYTGLHASKRNRIENSQLVIKELTLQWEEELQKGLKEKDEEMMRLQAEQHSLRPRVDELEVFLKNSKRTLQGWLKEHKKGWEDNIGKLCDESILWQTDLAPQLAADGGNSFYGINLALDAVDRHIKSINDYQAEKEAGECRLKEIASAVGRLQEEKEMLADQLKAKYQPRIKEQKDIISLQEYEIEKLEQQYQQDMLDLEEWKKKAEAECGKKLEALQQKKTGLAAELKRIDEKLGGLNEEKSRELNRLKQEWNALQQRIAGEKQRLAESVKKEDEDEKRRISAEKAEYESQMKQELHSQGADTERLQQIAGQLQDIDRELLFIKDHAALIIEYRKDKRDLIDNIPEWKRRRDAQKQELHLEKENLKKETASLQEDIDRLDKEAQAAEQEEARLLADQEAFGKIPAYDWFKAHQDIFSEDSRYPGSTAVPQKSCTELIAELNRADNQYLVLQNRLRKEVNLFTGHFDEDNTFKFQTKFTDDWEYVRFADELYDFVEENKISEFVRRINNEHSDIFKRISMDASMLTASEDDIQHLIGMVNKGFQTCNFVGVIQCIEMKVEESSNRVVNSLRAIHKYYSEHAYDLMPGTNLFSSENEQLVKQEAIALLRDFIKEIHACRYDSVRLYDSFELRFRIIENDNDTGFVEKLSNVGSEGTDILVKAMINIMLLNVFKESASRKFKDFKLHCMMDEIGKLHPNNVNGILRFANDRNIILINGSPTELNRDAYKHVYLLTKGAQSKTRIVRLISDQKL</sequence>
<keyword evidence="2" id="KW-0067">ATP-binding</keyword>
<dbReference type="Pfam" id="PF12128">
    <property type="entry name" value="DUF3584"/>
    <property type="match status" value="2"/>
</dbReference>
<comment type="caution">
    <text evidence="2">The sequence shown here is derived from an EMBL/GenBank/DDBJ whole genome shotgun (WGS) entry which is preliminary data.</text>
</comment>
<dbReference type="InterPro" id="IPR027417">
    <property type="entry name" value="P-loop_NTPase"/>
</dbReference>
<dbReference type="InterPro" id="IPR021979">
    <property type="entry name" value="DUF3584"/>
</dbReference>